<dbReference type="GO" id="GO:0016787">
    <property type="term" value="F:hydrolase activity"/>
    <property type="evidence" value="ECO:0007669"/>
    <property type="project" value="UniProtKB-KW"/>
</dbReference>
<keyword evidence="1" id="KW-0378">Hydrolase</keyword>
<dbReference type="PATRIC" id="fig|37916.4.peg.5234"/>
<dbReference type="RefSeq" id="WP_048472370.1">
    <property type="nucleotide sequence ID" value="NZ_JYNL01000064.1"/>
</dbReference>
<dbReference type="AlphaFoldDB" id="A0A0J6VLI6"/>
<evidence type="ECO:0000313" key="1">
    <source>
        <dbReference type="EMBL" id="KMO70338.1"/>
    </source>
</evidence>
<dbReference type="STRING" id="37916.MCHLDSM_05226"/>
<protein>
    <submittedName>
        <fullName evidence="1">Alpha/beta hydrolase family protein</fullName>
    </submittedName>
</protein>
<dbReference type="EMBL" id="JYNL01000064">
    <property type="protein sequence ID" value="KMO70338.1"/>
    <property type="molecule type" value="Genomic_DNA"/>
</dbReference>
<dbReference type="InterPro" id="IPR029058">
    <property type="entry name" value="AB_hydrolase_fold"/>
</dbReference>
<dbReference type="Gene3D" id="3.40.50.1820">
    <property type="entry name" value="alpha/beta hydrolase"/>
    <property type="match status" value="1"/>
</dbReference>
<comment type="caution">
    <text evidence="1">The sequence shown here is derived from an EMBL/GenBank/DDBJ whole genome shotgun (WGS) entry which is preliminary data.</text>
</comment>
<reference evidence="1 2" key="1">
    <citation type="journal article" date="2015" name="Genome Biol. Evol.">
        <title>Characterization of Three Mycobacterium spp. with Potential Use in Bioremediation by Genome Sequencing and Comparative Genomics.</title>
        <authorList>
            <person name="Das S."/>
            <person name="Pettersson B.M."/>
            <person name="Behra P.R."/>
            <person name="Ramesh M."/>
            <person name="Dasgupta S."/>
            <person name="Bhattacharya A."/>
            <person name="Kirsebom L.A."/>
        </authorList>
    </citation>
    <scope>NUCLEOTIDE SEQUENCE [LARGE SCALE GENOMIC DNA]</scope>
    <source>
        <strain evidence="1 2">DSM 43826</strain>
    </source>
</reference>
<sequence>MDTVEYASHRHADVYGAPSDPSLLLWHGTQTDARATVRRLAEALEQRGFGVVAPDWDSHAPDGGRADLLASVEHVRGWSAEPDRLTLVGWSLGGAAAAGMTLAAQRFGVALGHTVCLAGAFMVTDPISGSPLTDLLTGARPGAPFTLLHGRADDVVPPAVSRSFAAELDAIGWPVRVVELDTDHGAIAGARYDAAADRYAPSEDPAAMRVAAEVADLIVAARQ</sequence>
<name>A0A0J6VLI6_9MYCO</name>
<keyword evidence="2" id="KW-1185">Reference proteome</keyword>
<dbReference type="Proteomes" id="UP000036513">
    <property type="component" value="Unassembled WGS sequence"/>
</dbReference>
<accession>A0A0J6VLI6</accession>
<evidence type="ECO:0000313" key="2">
    <source>
        <dbReference type="Proteomes" id="UP000036513"/>
    </source>
</evidence>
<proteinExistence type="predicted"/>
<gene>
    <name evidence="1" type="ORF">MCHLDSM_05226</name>
</gene>
<organism evidence="1 2">
    <name type="scientific">Mycolicibacterium chlorophenolicum</name>
    <dbReference type="NCBI Taxonomy" id="37916"/>
    <lineage>
        <taxon>Bacteria</taxon>
        <taxon>Bacillati</taxon>
        <taxon>Actinomycetota</taxon>
        <taxon>Actinomycetes</taxon>
        <taxon>Mycobacteriales</taxon>
        <taxon>Mycobacteriaceae</taxon>
        <taxon>Mycolicibacterium</taxon>
    </lineage>
</organism>
<dbReference type="SUPFAM" id="SSF53474">
    <property type="entry name" value="alpha/beta-Hydrolases"/>
    <property type="match status" value="1"/>
</dbReference>